<dbReference type="Pfam" id="PF00494">
    <property type="entry name" value="SQS_PSY"/>
    <property type="match status" value="1"/>
</dbReference>
<dbReference type="EMBL" id="UOEG01000026">
    <property type="protein sequence ID" value="VAV88455.1"/>
    <property type="molecule type" value="Genomic_DNA"/>
</dbReference>
<dbReference type="InterPro" id="IPR008949">
    <property type="entry name" value="Isoprenoid_synthase_dom_sf"/>
</dbReference>
<reference evidence="1" key="1">
    <citation type="submission" date="2018-06" db="EMBL/GenBank/DDBJ databases">
        <authorList>
            <person name="Zhirakovskaya E."/>
        </authorList>
    </citation>
    <scope>NUCLEOTIDE SEQUENCE</scope>
</reference>
<dbReference type="AlphaFoldDB" id="A0A3B0RYR9"/>
<dbReference type="SUPFAM" id="SSF48576">
    <property type="entry name" value="Terpenoid synthases"/>
    <property type="match status" value="1"/>
</dbReference>
<proteinExistence type="predicted"/>
<organism evidence="1">
    <name type="scientific">hydrothermal vent metagenome</name>
    <dbReference type="NCBI Taxonomy" id="652676"/>
    <lineage>
        <taxon>unclassified sequences</taxon>
        <taxon>metagenomes</taxon>
        <taxon>ecological metagenomes</taxon>
    </lineage>
</organism>
<dbReference type="InterPro" id="IPR002060">
    <property type="entry name" value="Squ/phyt_synthse"/>
</dbReference>
<protein>
    <submittedName>
        <fullName evidence="1">Phytoene/squalene synthetase-like protein</fullName>
    </submittedName>
</protein>
<gene>
    <name evidence="1" type="ORF">MNBD_ALPHA07-749</name>
</gene>
<dbReference type="Gene3D" id="1.10.600.10">
    <property type="entry name" value="Farnesyl Diphosphate Synthase"/>
    <property type="match status" value="1"/>
</dbReference>
<feature type="non-terminal residue" evidence="1">
    <location>
        <position position="1"/>
    </location>
</feature>
<accession>A0A3B0RYR9</accession>
<name>A0A3B0RYR9_9ZZZZ</name>
<evidence type="ECO:0000313" key="1">
    <source>
        <dbReference type="EMBL" id="VAV88455.1"/>
    </source>
</evidence>
<sequence>SDLVVTPLADILDAEGADLLDQMIEARRWDIYRDPFEDGAHFTRHLEHTAGHLLLVAARALGAVEAAPLMDAGYAHGLAGWLRAVPALEQAGRVPMVDGRAEAVKALAAKGLTRLKRAREKRGQIAAARPALLPLWQTGAILKRARNDPRRVAEGRLDSAPALSRLRLMARAASGRW</sequence>